<protein>
    <submittedName>
        <fullName evidence="5">Efflux transporter periplasmic adaptor subunit</fullName>
    </submittedName>
</protein>
<dbReference type="SUPFAM" id="SSF111369">
    <property type="entry name" value="HlyD-like secretion proteins"/>
    <property type="match status" value="1"/>
</dbReference>
<dbReference type="InterPro" id="IPR006143">
    <property type="entry name" value="RND_pump_MFP"/>
</dbReference>
<dbReference type="Proteomes" id="UP000252107">
    <property type="component" value="Unassembled WGS sequence"/>
</dbReference>
<keyword evidence="3" id="KW-0812">Transmembrane</keyword>
<keyword evidence="6" id="KW-1185">Reference proteome</keyword>
<feature type="region of interest" description="Disordered" evidence="2">
    <location>
        <begin position="1"/>
        <end position="21"/>
    </location>
</feature>
<name>A0A367RRG7_9NOSO</name>
<feature type="domain" description="Multidrug resistance protein MdtA-like barrel-sandwich hybrid" evidence="4">
    <location>
        <begin position="92"/>
        <end position="275"/>
    </location>
</feature>
<reference evidence="5" key="1">
    <citation type="submission" date="2016-04" db="EMBL/GenBank/DDBJ databases">
        <authorList>
            <person name="Tabuchi Yagui T.R."/>
        </authorList>
    </citation>
    <scope>NUCLEOTIDE SEQUENCE [LARGE SCALE GENOMIC DNA]</scope>
    <source>
        <strain evidence="5">NIES-26</strain>
    </source>
</reference>
<dbReference type="NCBIfam" id="TIGR01730">
    <property type="entry name" value="RND_mfp"/>
    <property type="match status" value="1"/>
</dbReference>
<proteinExistence type="inferred from homology"/>
<keyword evidence="3" id="KW-1133">Transmembrane helix</keyword>
<dbReference type="Gene3D" id="2.40.420.20">
    <property type="match status" value="1"/>
</dbReference>
<sequence length="438" mass="47632">MTSPEPQTDFGDNLPQTSYEPPPKQRRWLRLLIALILVIGGGTAVVWRLLTPTNQEPSSAAQAPGVRVKLSPVQVGTIDDSTDFIASLESRRSVTLQPRIQGQVTQIFVRSGDPIATGAAVIQIDPRQQQAAVSSIDAAAQASRAQLENARATLKSLEAERLSNLADLRLNQQDYERYASLANQGAVSRQTKDQYANRLATAKANLGAINSRIQAQQASILQAEKGLQQAQANTDEQQVQLQYYRITAPFDGTVGDIPVKIGDFVNTSTQLVNITQNRPLEVKISVPLERGPQLRKGMPVEIMNAQGQVVGNSRVFFIAPNANNDTQSILIKALFNNSQGQLRADQLARARVIWNQRSGILIPTTAVSPVAGETFVYVAETETSPKGASQLVARQKLVKLGNIRGNNYQVLEGLQPEEKIVISGLLNLRDGLPIVPES</sequence>
<dbReference type="Gene3D" id="1.10.287.470">
    <property type="entry name" value="Helix hairpin bin"/>
    <property type="match status" value="1"/>
</dbReference>
<accession>A0A367RRG7</accession>
<evidence type="ECO:0000259" key="4">
    <source>
        <dbReference type="Pfam" id="PF25917"/>
    </source>
</evidence>
<dbReference type="FunFam" id="2.40.420.20:FF:000007">
    <property type="entry name" value="HAE1 family efflux pump MFP component"/>
    <property type="match status" value="1"/>
</dbReference>
<evidence type="ECO:0000313" key="6">
    <source>
        <dbReference type="Proteomes" id="UP000252107"/>
    </source>
</evidence>
<evidence type="ECO:0000256" key="2">
    <source>
        <dbReference type="SAM" id="MobiDB-lite"/>
    </source>
</evidence>
<dbReference type="InterPro" id="IPR058625">
    <property type="entry name" value="MdtA-like_BSH"/>
</dbReference>
<feature type="transmembrane region" description="Helical" evidence="3">
    <location>
        <begin position="28"/>
        <end position="50"/>
    </location>
</feature>
<evidence type="ECO:0000313" key="5">
    <source>
        <dbReference type="EMBL" id="RCJ39166.1"/>
    </source>
</evidence>
<dbReference type="AlphaFoldDB" id="A0A367RRG7"/>
<comment type="similarity">
    <text evidence="1">Belongs to the membrane fusion protein (MFP) (TC 8.A.1) family.</text>
</comment>
<gene>
    <name evidence="5" type="ORF">A6770_12035</name>
</gene>
<dbReference type="Gene3D" id="2.40.30.170">
    <property type="match status" value="1"/>
</dbReference>
<dbReference type="Pfam" id="PF25917">
    <property type="entry name" value="BSH_RND"/>
    <property type="match status" value="1"/>
</dbReference>
<dbReference type="EMBL" id="LXQD01000076">
    <property type="protein sequence ID" value="RCJ39166.1"/>
    <property type="molecule type" value="Genomic_DNA"/>
</dbReference>
<dbReference type="GO" id="GO:1990281">
    <property type="term" value="C:efflux pump complex"/>
    <property type="evidence" value="ECO:0007669"/>
    <property type="project" value="TreeGrafter"/>
</dbReference>
<organism evidence="5 6">
    <name type="scientific">Nostoc minutum NIES-26</name>
    <dbReference type="NCBI Taxonomy" id="1844469"/>
    <lineage>
        <taxon>Bacteria</taxon>
        <taxon>Bacillati</taxon>
        <taxon>Cyanobacteriota</taxon>
        <taxon>Cyanophyceae</taxon>
        <taxon>Nostocales</taxon>
        <taxon>Nostocaceae</taxon>
        <taxon>Nostoc</taxon>
    </lineage>
</organism>
<evidence type="ECO:0000256" key="1">
    <source>
        <dbReference type="ARBA" id="ARBA00009477"/>
    </source>
</evidence>
<dbReference type="PANTHER" id="PTHR30469:SF39">
    <property type="entry name" value="SLL0180 PROTEIN"/>
    <property type="match status" value="1"/>
</dbReference>
<dbReference type="GO" id="GO:0015562">
    <property type="term" value="F:efflux transmembrane transporter activity"/>
    <property type="evidence" value="ECO:0007669"/>
    <property type="project" value="TreeGrafter"/>
</dbReference>
<keyword evidence="3" id="KW-0472">Membrane</keyword>
<dbReference type="PANTHER" id="PTHR30469">
    <property type="entry name" value="MULTIDRUG RESISTANCE PROTEIN MDTA"/>
    <property type="match status" value="1"/>
</dbReference>
<evidence type="ECO:0000256" key="3">
    <source>
        <dbReference type="SAM" id="Phobius"/>
    </source>
</evidence>
<dbReference type="Gene3D" id="2.40.50.100">
    <property type="match status" value="1"/>
</dbReference>
<comment type="caution">
    <text evidence="5">The sequence shown here is derived from an EMBL/GenBank/DDBJ whole genome shotgun (WGS) entry which is preliminary data.</text>
</comment>